<dbReference type="Proteomes" id="UP001623348">
    <property type="component" value="Unassembled WGS sequence"/>
</dbReference>
<evidence type="ECO:0000313" key="2">
    <source>
        <dbReference type="Proteomes" id="UP001623348"/>
    </source>
</evidence>
<protein>
    <submittedName>
        <fullName evidence="1">Uncharacterized protein</fullName>
    </submittedName>
</protein>
<evidence type="ECO:0000313" key="1">
    <source>
        <dbReference type="EMBL" id="GAB0194148.1"/>
    </source>
</evidence>
<organism evidence="1 2">
    <name type="scientific">Grus japonensis</name>
    <name type="common">Japanese crane</name>
    <name type="synonym">Red-crowned crane</name>
    <dbReference type="NCBI Taxonomy" id="30415"/>
    <lineage>
        <taxon>Eukaryota</taxon>
        <taxon>Metazoa</taxon>
        <taxon>Chordata</taxon>
        <taxon>Craniata</taxon>
        <taxon>Vertebrata</taxon>
        <taxon>Euteleostomi</taxon>
        <taxon>Archelosauria</taxon>
        <taxon>Archosauria</taxon>
        <taxon>Dinosauria</taxon>
        <taxon>Saurischia</taxon>
        <taxon>Theropoda</taxon>
        <taxon>Coelurosauria</taxon>
        <taxon>Aves</taxon>
        <taxon>Neognathae</taxon>
        <taxon>Neoaves</taxon>
        <taxon>Gruiformes</taxon>
        <taxon>Gruidae</taxon>
        <taxon>Grus</taxon>
    </lineage>
</organism>
<dbReference type="EMBL" id="BAAFJT010000010">
    <property type="protein sequence ID" value="GAB0194148.1"/>
    <property type="molecule type" value="Genomic_DNA"/>
</dbReference>
<proteinExistence type="predicted"/>
<sequence>MAAARGFAAVMCISRGNPRGRCRAGAGEEAPLPAALSPGRQAHGFLCSRSRTGSVAALTVLIQIST</sequence>
<accession>A0ABC9X8W2</accession>
<reference evidence="1 2" key="1">
    <citation type="submission" date="2024-06" db="EMBL/GenBank/DDBJ databases">
        <title>The draft genome of Grus japonensis, version 3.</title>
        <authorList>
            <person name="Nabeshima K."/>
            <person name="Suzuki S."/>
            <person name="Onuma M."/>
        </authorList>
    </citation>
    <scope>NUCLEOTIDE SEQUENCE [LARGE SCALE GENOMIC DNA]</scope>
    <source>
        <strain evidence="1 2">451A</strain>
    </source>
</reference>
<dbReference type="AlphaFoldDB" id="A0ABC9X8W2"/>
<keyword evidence="2" id="KW-1185">Reference proteome</keyword>
<gene>
    <name evidence="1" type="ORF">GRJ2_001880100</name>
</gene>
<name>A0ABC9X8W2_GRUJA</name>
<comment type="caution">
    <text evidence="1">The sequence shown here is derived from an EMBL/GenBank/DDBJ whole genome shotgun (WGS) entry which is preliminary data.</text>
</comment>